<dbReference type="RefSeq" id="WP_037166361.1">
    <property type="nucleotide sequence ID" value="NZ_CAJXID010000026.1"/>
</dbReference>
<sequence>MADDTHVMWSIGQIATRDSVSKAAVSKAVKKLAEDRPDTPIERGLQGQVLKVSLAHYDHYRQRHVNPAKATAPIRSVGSSSGPSIDPTDTFEEARRQAEWLKVGRERIRHQEDIGQLLRRDRVEEAQRTIGRDIQNIIRRLQNKADEIALAVSKEGVHGARVELRRIAFELGNEIADRLAIVADEAAEADELVEGEDS</sequence>
<protein>
    <submittedName>
        <fullName evidence="2">Uncharacterized protein</fullName>
    </submittedName>
</protein>
<accession>A0A922T909</accession>
<dbReference type="OrthoDB" id="7992433at2"/>
<name>A0A922T909_9HYPH</name>
<evidence type="ECO:0000256" key="1">
    <source>
        <dbReference type="SAM" id="MobiDB-lite"/>
    </source>
</evidence>
<gene>
    <name evidence="2" type="ORF">GV68_07080</name>
</gene>
<comment type="caution">
    <text evidence="2">The sequence shown here is derived from an EMBL/GenBank/DDBJ whole genome shotgun (WGS) entry which is preliminary data.</text>
</comment>
<dbReference type="EMBL" id="JOKJ01000016">
    <property type="protein sequence ID" value="KEQ06421.1"/>
    <property type="molecule type" value="Genomic_DNA"/>
</dbReference>
<evidence type="ECO:0000313" key="2">
    <source>
        <dbReference type="EMBL" id="KEQ06421.1"/>
    </source>
</evidence>
<organism evidence="2 3">
    <name type="scientific">Pseudorhizobium pelagicum</name>
    <dbReference type="NCBI Taxonomy" id="1509405"/>
    <lineage>
        <taxon>Bacteria</taxon>
        <taxon>Pseudomonadati</taxon>
        <taxon>Pseudomonadota</taxon>
        <taxon>Alphaproteobacteria</taxon>
        <taxon>Hyphomicrobiales</taxon>
        <taxon>Rhizobiaceae</taxon>
        <taxon>Rhizobium/Agrobacterium group</taxon>
        <taxon>Pseudorhizobium</taxon>
    </lineage>
</organism>
<evidence type="ECO:0000313" key="3">
    <source>
        <dbReference type="Proteomes" id="UP000052167"/>
    </source>
</evidence>
<proteinExistence type="predicted"/>
<dbReference type="AlphaFoldDB" id="A0A922T909"/>
<keyword evidence="3" id="KW-1185">Reference proteome</keyword>
<dbReference type="Proteomes" id="UP000052167">
    <property type="component" value="Unassembled WGS sequence"/>
</dbReference>
<feature type="region of interest" description="Disordered" evidence="1">
    <location>
        <begin position="70"/>
        <end position="90"/>
    </location>
</feature>
<reference evidence="2 3" key="1">
    <citation type="submission" date="2014-06" db="EMBL/GenBank/DDBJ databases">
        <title>Rhizobium pelagicum/R2-400B4.</title>
        <authorList>
            <person name="Kimes N.E."/>
            <person name="Lopez-Perez M."/>
        </authorList>
    </citation>
    <scope>NUCLEOTIDE SEQUENCE [LARGE SCALE GENOMIC DNA]</scope>
    <source>
        <strain evidence="2 3">R2-400B4</strain>
    </source>
</reference>